<accession>A0AAD7P2T1</accession>
<feature type="compositionally biased region" description="Polar residues" evidence="7">
    <location>
        <begin position="363"/>
        <end position="373"/>
    </location>
</feature>
<feature type="domain" description="Protein kinase" evidence="8">
    <location>
        <begin position="924"/>
        <end position="1189"/>
    </location>
</feature>
<feature type="compositionally biased region" description="Pro residues" evidence="7">
    <location>
        <begin position="316"/>
        <end position="328"/>
    </location>
</feature>
<feature type="region of interest" description="Disordered" evidence="7">
    <location>
        <begin position="1"/>
        <end position="110"/>
    </location>
</feature>
<keyword evidence="2" id="KW-0808">Transferase</keyword>
<keyword evidence="5 6" id="KW-0067">ATP-binding</keyword>
<organism evidence="9 10">
    <name type="scientific">Mycena metata</name>
    <dbReference type="NCBI Taxonomy" id="1033252"/>
    <lineage>
        <taxon>Eukaryota</taxon>
        <taxon>Fungi</taxon>
        <taxon>Dikarya</taxon>
        <taxon>Basidiomycota</taxon>
        <taxon>Agaricomycotina</taxon>
        <taxon>Agaricomycetes</taxon>
        <taxon>Agaricomycetidae</taxon>
        <taxon>Agaricales</taxon>
        <taxon>Marasmiineae</taxon>
        <taxon>Mycenaceae</taxon>
        <taxon>Mycena</taxon>
    </lineage>
</organism>
<dbReference type="InterPro" id="IPR050538">
    <property type="entry name" value="MAP_kinase_kinase_kinase"/>
</dbReference>
<keyword evidence="3 6" id="KW-0547">Nucleotide-binding</keyword>
<feature type="compositionally biased region" description="Pro residues" evidence="7">
    <location>
        <begin position="36"/>
        <end position="46"/>
    </location>
</feature>
<dbReference type="SMART" id="SM00220">
    <property type="entry name" value="S_TKc"/>
    <property type="match status" value="1"/>
</dbReference>
<evidence type="ECO:0000256" key="3">
    <source>
        <dbReference type="ARBA" id="ARBA00022741"/>
    </source>
</evidence>
<dbReference type="PROSITE" id="PS50011">
    <property type="entry name" value="PROTEIN_KINASE_DOM"/>
    <property type="match status" value="1"/>
</dbReference>
<feature type="region of interest" description="Disordered" evidence="7">
    <location>
        <begin position="238"/>
        <end position="830"/>
    </location>
</feature>
<evidence type="ECO:0000313" key="10">
    <source>
        <dbReference type="Proteomes" id="UP001215598"/>
    </source>
</evidence>
<proteinExistence type="inferred from homology"/>
<feature type="compositionally biased region" description="Pro residues" evidence="7">
    <location>
        <begin position="483"/>
        <end position="502"/>
    </location>
</feature>
<dbReference type="Gene3D" id="1.10.510.10">
    <property type="entry name" value="Transferase(Phosphotransferase) domain 1"/>
    <property type="match status" value="1"/>
</dbReference>
<sequence length="1206" mass="132377">MSVSERKRKVQLYVANPDSDSSDDSTPRYQYQPYRYNPPPLPPSPAPLSTRVPRYHPSHPPSLSSPSSTSSPTTQTESTPPPSTPGLHDDHDEPRQKPRPPPRRTLTPIDPPVADRVLILVTADSERYVNVDISGATNPAFIRECVFTKLNIFDEEDQAHFSIYRTEIGSFAIGDALSDDRLFDLCRDVGDDKGSLKLLVSHSSAHVHEPPRLSSSLSPTSTILPPFIPFPVPSYGPLRPRSRSRHDSVSSASENLPPETTDYDADQERDRDRDRDRGRHRAHDRATLRPGEYPSSLAVPHDTRHPSPLPSRSSSPLPPSRAPPPPPLFDTYGNLVPPPPPPPPLSPNRATFNPNGVDDNLTPPGTQVNPRATSETEREVPREDPRQLRNRPHTRTRVDTSSRRHRSKAPAQSDVEESPSQEWVMINGHDSDHPLTPSDSRGDARSSPSSAARAAVRQQLSPRHTKPASPFSRGLSIPAAPRGAPPPVPAMSPDARPPPPVPRAGQTLPYKPKAVPTSSMPTSSATWSRIIKTAKSMDNLRPPHPTTLTPGGGRNSRGVPPLPTTRREGTPTSATPKYGQVRPLPIQGGAGSSHTVIHEQSYRGSSTLMSPSNDPYPRPQSAFGDSVTSPQQRYQQQFPTASSYGSSLDYRSPRAPSPPHPFPTSLPYRANRVSEVQQSPASPRSPRFIPRDRRPGSSSSSMGDPPETTPADANMSEDSRWAAKLMDSATLMPESLTFMPGDTGSMISTMSYDSEVGGSGTWMRPKSILRGPPLSVETSTLKPQQHPSFAVGSTSQRPRSPSPAGAPPAPPPKSRAAENTWAPRPPPEDVYERLEDFFPEHDLDKPVIEAISGGTSPTGTNEVVAPPMPATPSRVRGRKSIRLVAQERKKYIDRTSPIQRKRSTKLWGSRVEEVDTEGPTTFKWVRGELIGRGTYGRVYLALNATTGEMIAVKQVEIPRTASDKNDSRQVTVVQALKLESETLKVLDHPNIVQYLGFEETPANLSIFLEYVPGGSIGSCLLRHGKFDEEVTKSFTSQILAGLEYLHLKGILHRDLKSDNILVETTGVCKISDFGISKRTDDQNDAHTAMQGTVFWMAPEVINTQKKGYSFKIDIWSIGCVVLEMWAGTRPWLGDEVVAVMFKLFQSKLPPPVPEGLVLTPLADDFRRKCFAINPEERPTAAELRKHPYLTLSPGWVFDGFASKSNN</sequence>
<dbReference type="AlphaFoldDB" id="A0AAD7P2T1"/>
<feature type="compositionally biased region" description="Pro residues" evidence="7">
    <location>
        <begin position="655"/>
        <end position="664"/>
    </location>
</feature>
<dbReference type="PROSITE" id="PS00107">
    <property type="entry name" value="PROTEIN_KINASE_ATP"/>
    <property type="match status" value="1"/>
</dbReference>
<feature type="compositionally biased region" description="Polar residues" evidence="7">
    <location>
        <begin position="516"/>
        <end position="527"/>
    </location>
</feature>
<comment type="caution">
    <text evidence="9">The sequence shown here is derived from an EMBL/GenBank/DDBJ whole genome shotgun (WGS) entry which is preliminary data.</text>
</comment>
<feature type="compositionally biased region" description="Low complexity" evidence="7">
    <location>
        <begin position="61"/>
        <end position="78"/>
    </location>
</feature>
<evidence type="ECO:0000313" key="9">
    <source>
        <dbReference type="EMBL" id="KAJ7786224.1"/>
    </source>
</evidence>
<dbReference type="Proteomes" id="UP001215598">
    <property type="component" value="Unassembled WGS sequence"/>
</dbReference>
<evidence type="ECO:0000256" key="6">
    <source>
        <dbReference type="PROSITE-ProRule" id="PRU10141"/>
    </source>
</evidence>
<reference evidence="9" key="1">
    <citation type="submission" date="2023-03" db="EMBL/GenBank/DDBJ databases">
        <title>Massive genome expansion in bonnet fungi (Mycena s.s.) driven by repeated elements and novel gene families across ecological guilds.</title>
        <authorList>
            <consortium name="Lawrence Berkeley National Laboratory"/>
            <person name="Harder C.B."/>
            <person name="Miyauchi S."/>
            <person name="Viragh M."/>
            <person name="Kuo A."/>
            <person name="Thoen E."/>
            <person name="Andreopoulos B."/>
            <person name="Lu D."/>
            <person name="Skrede I."/>
            <person name="Drula E."/>
            <person name="Henrissat B."/>
            <person name="Morin E."/>
            <person name="Kohler A."/>
            <person name="Barry K."/>
            <person name="LaButti K."/>
            <person name="Morin E."/>
            <person name="Salamov A."/>
            <person name="Lipzen A."/>
            <person name="Mereny Z."/>
            <person name="Hegedus B."/>
            <person name="Baldrian P."/>
            <person name="Stursova M."/>
            <person name="Weitz H."/>
            <person name="Taylor A."/>
            <person name="Grigoriev I.V."/>
            <person name="Nagy L.G."/>
            <person name="Martin F."/>
            <person name="Kauserud H."/>
        </authorList>
    </citation>
    <scope>NUCLEOTIDE SEQUENCE</scope>
    <source>
        <strain evidence="9">CBHHK182m</strain>
    </source>
</reference>
<name>A0AAD7P2T1_9AGAR</name>
<evidence type="ECO:0000256" key="5">
    <source>
        <dbReference type="ARBA" id="ARBA00022840"/>
    </source>
</evidence>
<dbReference type="InterPro" id="IPR008271">
    <property type="entry name" value="Ser/Thr_kinase_AS"/>
</dbReference>
<dbReference type="FunFam" id="3.30.200.20:FF:000387">
    <property type="entry name" value="Serine/threonine-protein kinase STE11"/>
    <property type="match status" value="1"/>
</dbReference>
<dbReference type="PANTHER" id="PTHR48016">
    <property type="entry name" value="MAP KINASE KINASE KINASE SSK2-RELATED-RELATED"/>
    <property type="match status" value="1"/>
</dbReference>
<feature type="compositionally biased region" description="Polar residues" evidence="7">
    <location>
        <begin position="602"/>
        <end position="613"/>
    </location>
</feature>
<feature type="compositionally biased region" description="Basic residues" evidence="7">
    <location>
        <begin position="1"/>
        <end position="10"/>
    </location>
</feature>
<dbReference type="PANTHER" id="PTHR48016:SF48">
    <property type="entry name" value="SERINE_THREONINE-PROTEIN KINASE BCK1_SLK1_SSP31"/>
    <property type="match status" value="1"/>
</dbReference>
<feature type="region of interest" description="Disordered" evidence="7">
    <location>
        <begin position="853"/>
        <end position="874"/>
    </location>
</feature>
<evidence type="ECO:0000256" key="4">
    <source>
        <dbReference type="ARBA" id="ARBA00022777"/>
    </source>
</evidence>
<gene>
    <name evidence="9" type="ORF">B0H16DRAFT_1489695</name>
</gene>
<keyword evidence="4 9" id="KW-0418">Kinase</keyword>
<protein>
    <submittedName>
        <fullName evidence="9">MAP kinase</fullName>
    </submittedName>
</protein>
<feature type="compositionally biased region" description="Polar residues" evidence="7">
    <location>
        <begin position="776"/>
        <end position="796"/>
    </location>
</feature>
<dbReference type="SUPFAM" id="SSF56112">
    <property type="entry name" value="Protein kinase-like (PK-like)"/>
    <property type="match status" value="1"/>
</dbReference>
<evidence type="ECO:0000256" key="7">
    <source>
        <dbReference type="SAM" id="MobiDB-lite"/>
    </source>
</evidence>
<dbReference type="GO" id="GO:0004709">
    <property type="term" value="F:MAP kinase kinase kinase activity"/>
    <property type="evidence" value="ECO:0007669"/>
    <property type="project" value="UniProtKB-ARBA"/>
</dbReference>
<feature type="compositionally biased region" description="Low complexity" evidence="7">
    <location>
        <begin position="696"/>
        <end position="706"/>
    </location>
</feature>
<feature type="compositionally biased region" description="Low complexity" evidence="7">
    <location>
        <begin position="445"/>
        <end position="455"/>
    </location>
</feature>
<feature type="compositionally biased region" description="Polar residues" evidence="7">
    <location>
        <begin position="626"/>
        <end position="646"/>
    </location>
</feature>
<dbReference type="EMBL" id="JARKIB010000001">
    <property type="protein sequence ID" value="KAJ7786224.1"/>
    <property type="molecule type" value="Genomic_DNA"/>
</dbReference>
<dbReference type="InterPro" id="IPR017441">
    <property type="entry name" value="Protein_kinase_ATP_BS"/>
</dbReference>
<comment type="similarity">
    <text evidence="1">Belongs to the protein kinase superfamily. STE Ser/Thr protein kinase family. MAP kinase kinase kinase subfamily.</text>
</comment>
<dbReference type="InterPro" id="IPR011009">
    <property type="entry name" value="Kinase-like_dom_sf"/>
</dbReference>
<dbReference type="Pfam" id="PF00069">
    <property type="entry name" value="Pkinase"/>
    <property type="match status" value="1"/>
</dbReference>
<feature type="compositionally biased region" description="Pro residues" evidence="7">
    <location>
        <begin position="800"/>
        <end position="813"/>
    </location>
</feature>
<evidence type="ECO:0000256" key="2">
    <source>
        <dbReference type="ARBA" id="ARBA00022679"/>
    </source>
</evidence>
<feature type="compositionally biased region" description="Pro residues" evidence="7">
    <location>
        <begin position="336"/>
        <end position="346"/>
    </location>
</feature>
<feature type="binding site" evidence="6">
    <location>
        <position position="953"/>
    </location>
    <ligand>
        <name>ATP</name>
        <dbReference type="ChEBI" id="CHEBI:30616"/>
    </ligand>
</feature>
<dbReference type="FunFam" id="1.10.510.10:FF:000182">
    <property type="entry name" value="MAP kinase kinase kinase mkh1"/>
    <property type="match status" value="1"/>
</dbReference>
<dbReference type="PROSITE" id="PS00108">
    <property type="entry name" value="PROTEIN_KINASE_ST"/>
    <property type="match status" value="1"/>
</dbReference>
<feature type="compositionally biased region" description="Basic and acidic residues" evidence="7">
    <location>
        <begin position="87"/>
        <end position="96"/>
    </location>
</feature>
<feature type="compositionally biased region" description="Basic and acidic residues" evidence="7">
    <location>
        <begin position="266"/>
        <end position="277"/>
    </location>
</feature>
<keyword evidence="10" id="KW-1185">Reference proteome</keyword>
<evidence type="ECO:0000256" key="1">
    <source>
        <dbReference type="ARBA" id="ARBA00006529"/>
    </source>
</evidence>
<evidence type="ECO:0000259" key="8">
    <source>
        <dbReference type="PROSITE" id="PS50011"/>
    </source>
</evidence>
<feature type="compositionally biased region" description="Basic and acidic residues" evidence="7">
    <location>
        <begin position="374"/>
        <end position="387"/>
    </location>
</feature>
<dbReference type="InterPro" id="IPR000719">
    <property type="entry name" value="Prot_kinase_dom"/>
</dbReference>
<dbReference type="GO" id="GO:0000196">
    <property type="term" value="P:cell integrity MAPK cascade"/>
    <property type="evidence" value="ECO:0007669"/>
    <property type="project" value="UniProtKB-ARBA"/>
</dbReference>
<dbReference type="GO" id="GO:0005524">
    <property type="term" value="F:ATP binding"/>
    <property type="evidence" value="ECO:0007669"/>
    <property type="project" value="UniProtKB-UniRule"/>
</dbReference>